<keyword evidence="3" id="KW-0547">Nucleotide-binding</keyword>
<dbReference type="PANTHER" id="PTHR42798">
    <property type="entry name" value="LIPOPROTEIN-RELEASING SYSTEM ATP-BINDING PROTEIN LOLD"/>
    <property type="match status" value="1"/>
</dbReference>
<dbReference type="PROSITE" id="PS50893">
    <property type="entry name" value="ABC_TRANSPORTER_2"/>
    <property type="match status" value="1"/>
</dbReference>
<comment type="caution">
    <text evidence="6">The sequence shown here is derived from an EMBL/GenBank/DDBJ whole genome shotgun (WGS) entry which is preliminary data.</text>
</comment>
<keyword evidence="7" id="KW-1185">Reference proteome</keyword>
<evidence type="ECO:0000256" key="2">
    <source>
        <dbReference type="ARBA" id="ARBA00022448"/>
    </source>
</evidence>
<dbReference type="GO" id="GO:0016887">
    <property type="term" value="F:ATP hydrolysis activity"/>
    <property type="evidence" value="ECO:0007669"/>
    <property type="project" value="InterPro"/>
</dbReference>
<dbReference type="PATRIC" id="fig|755172.3.peg.1249"/>
<dbReference type="InterPro" id="IPR017911">
    <property type="entry name" value="MacB-like_ATP-bd"/>
</dbReference>
<sequence>MILWQKGCDDFVSFISIRDLYRVYRMGNEKVYALRGVNLDIEREEILCLLGTSGSGKSTLLNLMAGLDKPTKGEIVINGKVHMEKLSEERLTKFRQLNVGFVFQSYNLIPTLTATENVSLGLIFKGVGKAEREEKAREILTRVGLGDRLEHKPMEMSGGQQQRVSIARAFVDAPPILFADEPTGNLDTATSVEIMEMMCDLAKEHKQTLIIVTHDLETAVYANRVVELRDGIIIRDETQMVKEQAEQLKLADH</sequence>
<dbReference type="AlphaFoldDB" id="A0A134ADD4"/>
<evidence type="ECO:0000256" key="4">
    <source>
        <dbReference type="ARBA" id="ARBA00022840"/>
    </source>
</evidence>
<evidence type="ECO:0000259" key="5">
    <source>
        <dbReference type="PROSITE" id="PS50893"/>
    </source>
</evidence>
<dbReference type="GO" id="GO:0005524">
    <property type="term" value="F:ATP binding"/>
    <property type="evidence" value="ECO:0007669"/>
    <property type="project" value="UniProtKB-KW"/>
</dbReference>
<evidence type="ECO:0000256" key="3">
    <source>
        <dbReference type="ARBA" id="ARBA00022741"/>
    </source>
</evidence>
<protein>
    <submittedName>
        <fullName evidence="6">ABC transporter, ATP-binding protein</fullName>
    </submittedName>
</protein>
<dbReference type="STRING" id="755172.HMPREF1863_01286"/>
<keyword evidence="4 6" id="KW-0067">ATP-binding</keyword>
<reference evidence="7" key="1">
    <citation type="submission" date="2016-01" db="EMBL/GenBank/DDBJ databases">
        <authorList>
            <person name="Mitreva M."/>
            <person name="Pepin K.H."/>
            <person name="Mihindukulasuriya K.A."/>
            <person name="Fulton R."/>
            <person name="Fronick C."/>
            <person name="O'Laughlin M."/>
            <person name="Miner T."/>
            <person name="Herter B."/>
            <person name="Rosa B.A."/>
            <person name="Cordes M."/>
            <person name="Tomlinson C."/>
            <person name="Wollam A."/>
            <person name="Palsikar V.B."/>
            <person name="Mardis E.R."/>
            <person name="Wilson R.K."/>
        </authorList>
    </citation>
    <scope>NUCLEOTIDE SEQUENCE [LARGE SCALE GENOMIC DNA]</scope>
    <source>
        <strain evidence="7">DNF00729</strain>
    </source>
</reference>
<dbReference type="InterPro" id="IPR017871">
    <property type="entry name" value="ABC_transporter-like_CS"/>
</dbReference>
<dbReference type="InterPro" id="IPR003593">
    <property type="entry name" value="AAA+_ATPase"/>
</dbReference>
<feature type="domain" description="ABC transporter" evidence="5">
    <location>
        <begin position="15"/>
        <end position="253"/>
    </location>
</feature>
<dbReference type="CDD" id="cd03255">
    <property type="entry name" value="ABC_MJ0796_LolCDE_FtsE"/>
    <property type="match status" value="1"/>
</dbReference>
<evidence type="ECO:0000313" key="6">
    <source>
        <dbReference type="EMBL" id="KXB65560.1"/>
    </source>
</evidence>
<dbReference type="GO" id="GO:0022857">
    <property type="term" value="F:transmembrane transporter activity"/>
    <property type="evidence" value="ECO:0007669"/>
    <property type="project" value="UniProtKB-ARBA"/>
</dbReference>
<dbReference type="Proteomes" id="UP000070442">
    <property type="component" value="Unassembled WGS sequence"/>
</dbReference>
<name>A0A134ADD4_9FIRM</name>
<gene>
    <name evidence="6" type="ORF">HMPREF1863_01286</name>
</gene>
<accession>A0A134ADD4</accession>
<dbReference type="GO" id="GO:0098796">
    <property type="term" value="C:membrane protein complex"/>
    <property type="evidence" value="ECO:0007669"/>
    <property type="project" value="UniProtKB-ARBA"/>
</dbReference>
<dbReference type="EMBL" id="LSDG01000040">
    <property type="protein sequence ID" value="KXB65560.1"/>
    <property type="molecule type" value="Genomic_DNA"/>
</dbReference>
<dbReference type="SMART" id="SM00382">
    <property type="entry name" value="AAA"/>
    <property type="match status" value="1"/>
</dbReference>
<proteinExistence type="inferred from homology"/>
<dbReference type="SUPFAM" id="SSF52540">
    <property type="entry name" value="P-loop containing nucleoside triphosphate hydrolases"/>
    <property type="match status" value="1"/>
</dbReference>
<evidence type="ECO:0000313" key="7">
    <source>
        <dbReference type="Proteomes" id="UP000070442"/>
    </source>
</evidence>
<dbReference type="InterPro" id="IPR027417">
    <property type="entry name" value="P-loop_NTPase"/>
</dbReference>
<evidence type="ECO:0000256" key="1">
    <source>
        <dbReference type="ARBA" id="ARBA00005417"/>
    </source>
</evidence>
<keyword evidence="2" id="KW-0813">Transport</keyword>
<dbReference type="Pfam" id="PF00005">
    <property type="entry name" value="ABC_tran"/>
    <property type="match status" value="1"/>
</dbReference>
<dbReference type="InterPro" id="IPR003439">
    <property type="entry name" value="ABC_transporter-like_ATP-bd"/>
</dbReference>
<dbReference type="PROSITE" id="PS00211">
    <property type="entry name" value="ABC_TRANSPORTER_1"/>
    <property type="match status" value="1"/>
</dbReference>
<dbReference type="FunFam" id="3.40.50.300:FF:000032">
    <property type="entry name" value="Export ABC transporter ATP-binding protein"/>
    <property type="match status" value="1"/>
</dbReference>
<dbReference type="PANTHER" id="PTHR42798:SF2">
    <property type="entry name" value="ABC TRANSPORTER ATP-BINDING PROTEIN MG467-RELATED"/>
    <property type="match status" value="1"/>
</dbReference>
<comment type="similarity">
    <text evidence="1">Belongs to the ABC transporter superfamily.</text>
</comment>
<organism evidence="6 7">
    <name type="scientific">Aedoeadaptatus coxii</name>
    <dbReference type="NCBI Taxonomy" id="755172"/>
    <lineage>
        <taxon>Bacteria</taxon>
        <taxon>Bacillati</taxon>
        <taxon>Bacillota</taxon>
        <taxon>Tissierellia</taxon>
        <taxon>Tissierellales</taxon>
        <taxon>Peptoniphilaceae</taxon>
        <taxon>Aedoeadaptatus</taxon>
    </lineage>
</organism>
<dbReference type="OrthoDB" id="9802264at2"/>
<dbReference type="Gene3D" id="3.40.50.300">
    <property type="entry name" value="P-loop containing nucleotide triphosphate hydrolases"/>
    <property type="match status" value="1"/>
</dbReference>